<protein>
    <recommendedName>
        <fullName evidence="3">N-acetyltransferase domain-containing protein</fullName>
    </recommendedName>
</protein>
<dbReference type="AlphaFoldDB" id="A0A0C9MK57"/>
<reference evidence="1" key="1">
    <citation type="submission" date="2014-09" db="EMBL/GenBank/DDBJ databases">
        <title>Draft genome sequence of an oleaginous Mucoromycotina fungus Mucor ambiguus NBRC6742.</title>
        <authorList>
            <person name="Takeda I."/>
            <person name="Yamane N."/>
            <person name="Morita T."/>
            <person name="Tamano K."/>
            <person name="Machida M."/>
            <person name="Baker S."/>
            <person name="Koike H."/>
        </authorList>
    </citation>
    <scope>NUCLEOTIDE SEQUENCE</scope>
    <source>
        <strain evidence="1">NBRC 6742</strain>
    </source>
</reference>
<organism evidence="1">
    <name type="scientific">Mucor ambiguus</name>
    <dbReference type="NCBI Taxonomy" id="91626"/>
    <lineage>
        <taxon>Eukaryota</taxon>
        <taxon>Fungi</taxon>
        <taxon>Fungi incertae sedis</taxon>
        <taxon>Mucoromycota</taxon>
        <taxon>Mucoromycotina</taxon>
        <taxon>Mucoromycetes</taxon>
        <taxon>Mucorales</taxon>
        <taxon>Mucorineae</taxon>
        <taxon>Mucoraceae</taxon>
        <taxon>Mucor</taxon>
    </lineage>
</organism>
<sequence>MVATLPEFYARKVTLNDLKYAQQATDLFNIAYGANNNGWASVKKTVRGYYTTRQDIENYIRESVAGNLIQLFLFQRDAQGNDKAVAGTLTVESKCTCAPSDFAEGDGLLGRFSVDIAHHSRGFGNLLMEVAFKEMRKSDYKTCFMLVFENRTEFLDWCKRLGFVDTKDRSPFHPPEGAVILEDVPFALLKKEL</sequence>
<accession>A0A0C9MK57</accession>
<evidence type="ECO:0000313" key="1">
    <source>
        <dbReference type="EMBL" id="GAN07849.1"/>
    </source>
</evidence>
<dbReference type="OrthoDB" id="5689at2759"/>
<keyword evidence="2" id="KW-1185">Reference proteome</keyword>
<proteinExistence type="predicted"/>
<dbReference type="EMBL" id="DF836468">
    <property type="protein sequence ID" value="GAN07849.1"/>
    <property type="molecule type" value="Genomic_DNA"/>
</dbReference>
<evidence type="ECO:0008006" key="3">
    <source>
        <dbReference type="Google" id="ProtNLM"/>
    </source>
</evidence>
<evidence type="ECO:0000313" key="2">
    <source>
        <dbReference type="Proteomes" id="UP000053815"/>
    </source>
</evidence>
<dbReference type="SUPFAM" id="SSF55729">
    <property type="entry name" value="Acyl-CoA N-acyltransferases (Nat)"/>
    <property type="match status" value="1"/>
</dbReference>
<dbReference type="Gene3D" id="3.40.630.30">
    <property type="match status" value="1"/>
</dbReference>
<dbReference type="Proteomes" id="UP000053815">
    <property type="component" value="Unassembled WGS sequence"/>
</dbReference>
<dbReference type="InterPro" id="IPR016181">
    <property type="entry name" value="Acyl_CoA_acyltransferase"/>
</dbReference>
<dbReference type="STRING" id="91626.A0A0C9MK57"/>
<name>A0A0C9MK57_9FUNG</name>
<gene>
    <name evidence="1" type="ORF">MAM1_0179d07353</name>
</gene>